<dbReference type="Proteomes" id="UP000769484">
    <property type="component" value="Unassembled WGS sequence"/>
</dbReference>
<dbReference type="NCBIfam" id="TIGR00350">
    <property type="entry name" value="lytR_cpsA_psr"/>
    <property type="match status" value="1"/>
</dbReference>
<protein>
    <submittedName>
        <fullName evidence="5">LCP family protein</fullName>
    </submittedName>
    <submittedName>
        <fullName evidence="7">LytR family transcriptional regulator</fullName>
    </submittedName>
</protein>
<reference evidence="5" key="3">
    <citation type="submission" date="2020-04" db="EMBL/GenBank/DDBJ databases">
        <title>Deep metagenomics examines the oral microbiome during advanced dental caries in children, revealing novel taxa and co-occurrences with host molecules.</title>
        <authorList>
            <person name="Baker J.L."/>
            <person name="Morton J.T."/>
            <person name="Dinis M."/>
            <person name="Alvarez R."/>
            <person name="Tran N.C."/>
            <person name="Knight R."/>
            <person name="Edlund A."/>
        </authorList>
    </citation>
    <scope>NUCLEOTIDE SEQUENCE</scope>
    <source>
        <strain evidence="5">JCVI_47_bin.4</strain>
    </source>
</reference>
<dbReference type="RefSeq" id="WP_004004644.1">
    <property type="nucleotide sequence ID" value="NZ_CABFMC010000005.1"/>
</dbReference>
<organism evidence="7 9">
    <name type="scientific">Rothia dentocariosa</name>
    <dbReference type="NCBI Taxonomy" id="2047"/>
    <lineage>
        <taxon>Bacteria</taxon>
        <taxon>Bacillati</taxon>
        <taxon>Actinomycetota</taxon>
        <taxon>Actinomycetes</taxon>
        <taxon>Micrococcales</taxon>
        <taxon>Micrococcaceae</taxon>
        <taxon>Rothia</taxon>
    </lineage>
</organism>
<dbReference type="Proteomes" id="UP000219947">
    <property type="component" value="Unassembled WGS sequence"/>
</dbReference>
<evidence type="ECO:0000259" key="4">
    <source>
        <dbReference type="Pfam" id="PF03816"/>
    </source>
</evidence>
<comment type="similarity">
    <text evidence="1">Belongs to the LytR/CpsA/Psr (LCP) family.</text>
</comment>
<accession>A0A269YLZ9</accession>
<comment type="caution">
    <text evidence="7">The sequence shown here is derived from an EMBL/GenBank/DDBJ whole genome shotgun (WGS) entry which is preliminary data.</text>
</comment>
<keyword evidence="3" id="KW-0472">Membrane</keyword>
<reference evidence="7" key="2">
    <citation type="submission" date="2017-10" db="EMBL/GenBank/DDBJ databases">
        <title>Kefir isolates.</title>
        <authorList>
            <person name="Kim Y."/>
            <person name="Blasche S."/>
        </authorList>
    </citation>
    <scope>NUCLEOTIDE SEQUENCE [LARGE SCALE GENOMIC DNA]</scope>
    <source>
        <strain evidence="7">OG2-2</strain>
    </source>
</reference>
<evidence type="ECO:0000313" key="8">
    <source>
        <dbReference type="Proteomes" id="UP000216195"/>
    </source>
</evidence>
<dbReference type="Gene3D" id="3.40.630.190">
    <property type="entry name" value="LCP protein"/>
    <property type="match status" value="1"/>
</dbReference>
<evidence type="ECO:0000256" key="1">
    <source>
        <dbReference type="ARBA" id="ARBA00006068"/>
    </source>
</evidence>
<proteinExistence type="inferred from homology"/>
<dbReference type="EMBL" id="JABZXJ010000022">
    <property type="protein sequence ID" value="MBF1649720.1"/>
    <property type="molecule type" value="Genomic_DNA"/>
</dbReference>
<gene>
    <name evidence="6" type="ORF">B8W87_05735</name>
    <name evidence="7" type="ORF">CRM92_01480</name>
    <name evidence="5" type="ORF">HXO56_06470</name>
</gene>
<dbReference type="Proteomes" id="UP000216195">
    <property type="component" value="Unassembled WGS sequence"/>
</dbReference>
<dbReference type="InterPro" id="IPR004474">
    <property type="entry name" value="LytR_CpsA_psr"/>
</dbReference>
<feature type="region of interest" description="Disordered" evidence="2">
    <location>
        <begin position="61"/>
        <end position="85"/>
    </location>
</feature>
<dbReference type="PANTHER" id="PTHR33392">
    <property type="entry name" value="POLYISOPRENYL-TEICHOIC ACID--PEPTIDOGLYCAN TEICHOIC ACID TRANSFERASE TAGU"/>
    <property type="match status" value="1"/>
</dbReference>
<dbReference type="Pfam" id="PF03816">
    <property type="entry name" value="LytR_cpsA_psr"/>
    <property type="match status" value="1"/>
</dbReference>
<dbReference type="GeneID" id="29743058"/>
<dbReference type="EMBL" id="NCWU01000005">
    <property type="protein sequence ID" value="PAK85676.1"/>
    <property type="molecule type" value="Genomic_DNA"/>
</dbReference>
<dbReference type="EMBL" id="PDEV01000001">
    <property type="protein sequence ID" value="PEN16739.1"/>
    <property type="molecule type" value="Genomic_DNA"/>
</dbReference>
<evidence type="ECO:0000313" key="5">
    <source>
        <dbReference type="EMBL" id="MBF1649720.1"/>
    </source>
</evidence>
<evidence type="ECO:0000313" key="9">
    <source>
        <dbReference type="Proteomes" id="UP000219947"/>
    </source>
</evidence>
<evidence type="ECO:0000256" key="2">
    <source>
        <dbReference type="SAM" id="MobiDB-lite"/>
    </source>
</evidence>
<evidence type="ECO:0000313" key="6">
    <source>
        <dbReference type="EMBL" id="PAK85676.1"/>
    </source>
</evidence>
<keyword evidence="3" id="KW-1133">Transmembrane helix</keyword>
<dbReference type="AlphaFoldDB" id="A0A269YLZ9"/>
<feature type="transmembrane region" description="Helical" evidence="3">
    <location>
        <begin position="17"/>
        <end position="37"/>
    </location>
</feature>
<feature type="domain" description="Cell envelope-related transcriptional attenuator" evidence="4">
    <location>
        <begin position="138"/>
        <end position="280"/>
    </location>
</feature>
<keyword evidence="3" id="KW-0812">Transmembrane</keyword>
<keyword evidence="9" id="KW-1185">Reference proteome</keyword>
<dbReference type="PANTHER" id="PTHR33392:SF6">
    <property type="entry name" value="POLYISOPRENYL-TEICHOIC ACID--PEPTIDOGLYCAN TEICHOIC ACID TRANSFERASE TAGU"/>
    <property type="match status" value="1"/>
</dbReference>
<name>A0A269YLZ9_9MICC</name>
<dbReference type="OMA" id="RDAMVSI"/>
<evidence type="ECO:0000256" key="3">
    <source>
        <dbReference type="SAM" id="Phobius"/>
    </source>
</evidence>
<dbReference type="InterPro" id="IPR050922">
    <property type="entry name" value="LytR/CpsA/Psr_CW_biosynth"/>
</dbReference>
<sequence>MSEALAEKPRRKTLKRVLIILAILILTLIIGVGIYLWSIGHTWDSKTQKFDSITNSQGDLDSLRKNLGDPNNDPNIVGPDGKTADSLANDLDKNGNGILDSLEGGKTRQVVKGEGTNILLLGSDQRSGQEAATVSGARADTIMLMHIPKNGEGVYLVSIMRDSWVSIPGYGNAKVNAALNYGGISLQIETIEQLIGVKIDHVAEIDFDGFKGLTNALGGVDVQVPFAFQTGVWNFTPGTMHMDGSTALAFVRERYSFASGDYQRVRNQRAYLRGLYTTIQKQGFLGNITNFKNMVDAFSGYVKVDSGLGSGEILRIAAPVINGGSAALHMTTLPNAGPGWSYDGQSIIIINQPAVDSLTEALKADRMQDFMNTYGSD</sequence>
<reference evidence="6 8" key="1">
    <citation type="submission" date="2017-04" db="EMBL/GenBank/DDBJ databases">
        <title>Kefir bacterial isolates.</title>
        <authorList>
            <person name="Kim Y."/>
            <person name="Blasche S."/>
            <person name="Patil K.R."/>
        </authorList>
    </citation>
    <scope>NUCLEOTIDE SEQUENCE [LARGE SCALE GENOMIC DNA]</scope>
    <source>
        <strain evidence="6 8">OG2-1</strain>
    </source>
</reference>
<evidence type="ECO:0000313" key="7">
    <source>
        <dbReference type="EMBL" id="PEN16739.1"/>
    </source>
</evidence>